<feature type="compositionally biased region" description="Polar residues" evidence="1">
    <location>
        <begin position="340"/>
        <end position="382"/>
    </location>
</feature>
<organism evidence="2 3">
    <name type="scientific">Kalanchoe fedtschenkoi</name>
    <name type="common">Lavender scallops</name>
    <name type="synonym">South American air plant</name>
    <dbReference type="NCBI Taxonomy" id="63787"/>
    <lineage>
        <taxon>Eukaryota</taxon>
        <taxon>Viridiplantae</taxon>
        <taxon>Streptophyta</taxon>
        <taxon>Embryophyta</taxon>
        <taxon>Tracheophyta</taxon>
        <taxon>Spermatophyta</taxon>
        <taxon>Magnoliopsida</taxon>
        <taxon>eudicotyledons</taxon>
        <taxon>Gunneridae</taxon>
        <taxon>Pentapetalae</taxon>
        <taxon>Saxifragales</taxon>
        <taxon>Crassulaceae</taxon>
        <taxon>Kalanchoe</taxon>
    </lineage>
</organism>
<feature type="compositionally biased region" description="Polar residues" evidence="1">
    <location>
        <begin position="156"/>
        <end position="174"/>
    </location>
</feature>
<evidence type="ECO:0000313" key="3">
    <source>
        <dbReference type="Proteomes" id="UP000594263"/>
    </source>
</evidence>
<evidence type="ECO:0000256" key="1">
    <source>
        <dbReference type="SAM" id="MobiDB-lite"/>
    </source>
</evidence>
<reference evidence="2" key="1">
    <citation type="submission" date="2021-01" db="UniProtKB">
        <authorList>
            <consortium name="EnsemblPlants"/>
        </authorList>
    </citation>
    <scope>IDENTIFICATION</scope>
</reference>
<sequence>MPGQKQSFRFRLPWLPSLAAAPTRPSLPQRQRKNAQPPLPPAAPVRVIPIQRQILQPTDDSPPSHPPVQPPITESKTPLLPPGAELAQAVARTELQPTGTIPPQLQQQQQPSAMLPSRTNSETPSERLETKPMSPSMGAESSQSQVPLSGMDASPPQLSSISSAPRQATLSQGAEISFQRPSLPKTEPVSQSPSPRRLGETKPPSTSHGSILTQKESQSSLPSQKTSPTLPKSQPRSPPHTGTPTLLPNSQSPSSTRPVTAKRSNSGSPARSTAKQPSSPFRAVTHPGTSSPPPVPYSRTDKSSPKAPSHSTSINDHLISSPKQSPSPPLTNPTPSPSSAYSTGESSVLSKVQPTSGPNGSQHVESLTTQSYASQNYEQQPALQEVEADKPDEIKGTYSEAIEANEHHTPIFINEKMTEPEPSPALETKQVIATNFMEHPSTEEGTDTEETDEDESHWSAINKETGEGQGSKALHKEMKHDILEFIQVQLCIWVEQHHRHYHGMERLSTTWPLRSQTQKQ</sequence>
<accession>A0A7N0UMI1</accession>
<dbReference type="Gramene" id="Kaladp0076s0200.1.v1.1">
    <property type="protein sequence ID" value="Kaladp0076s0200.1.v1.1"/>
    <property type="gene ID" value="Kaladp0076s0200.v1.1"/>
</dbReference>
<feature type="region of interest" description="Disordered" evidence="1">
    <location>
        <begin position="1"/>
        <end position="393"/>
    </location>
</feature>
<dbReference type="EnsemblPlants" id="Kaladp0076s0200.1.v1.1">
    <property type="protein sequence ID" value="Kaladp0076s0200.1.v1.1"/>
    <property type="gene ID" value="Kaladp0076s0200.v1.1"/>
</dbReference>
<dbReference type="AlphaFoldDB" id="A0A7N0UMI1"/>
<dbReference type="OMA" id="MEHPSTE"/>
<dbReference type="Proteomes" id="UP000594263">
    <property type="component" value="Unplaced"/>
</dbReference>
<keyword evidence="3" id="KW-1185">Reference proteome</keyword>
<protein>
    <submittedName>
        <fullName evidence="2">Uncharacterized protein</fullName>
    </submittedName>
</protein>
<feature type="compositionally biased region" description="Low complexity" evidence="1">
    <location>
        <begin position="95"/>
        <end position="111"/>
    </location>
</feature>
<name>A0A7N0UMI1_KALFE</name>
<feature type="compositionally biased region" description="Polar residues" evidence="1">
    <location>
        <begin position="203"/>
        <end position="279"/>
    </location>
</feature>
<feature type="compositionally biased region" description="Pro residues" evidence="1">
    <location>
        <begin position="325"/>
        <end position="336"/>
    </location>
</feature>
<evidence type="ECO:0000313" key="2">
    <source>
        <dbReference type="EnsemblPlants" id="Kaladp0076s0200.1.v1.1"/>
    </source>
</evidence>
<proteinExistence type="predicted"/>